<dbReference type="GO" id="GO:0016787">
    <property type="term" value="F:hydrolase activity"/>
    <property type="evidence" value="ECO:0007669"/>
    <property type="project" value="UniProtKB-KW"/>
</dbReference>
<dbReference type="CDD" id="cd11331">
    <property type="entry name" value="AmyAc_OligoGlu_like"/>
    <property type="match status" value="1"/>
</dbReference>
<accession>A0ABT1LHN5</accession>
<dbReference type="Proteomes" id="UP001205890">
    <property type="component" value="Unassembled WGS sequence"/>
</dbReference>
<name>A0ABT1LHN5_9HYPH</name>
<keyword evidence="4" id="KW-0378">Hydrolase</keyword>
<dbReference type="EMBL" id="JANCLU010000031">
    <property type="protein sequence ID" value="MCP8940969.1"/>
    <property type="molecule type" value="Genomic_DNA"/>
</dbReference>
<dbReference type="Gene3D" id="3.20.20.80">
    <property type="entry name" value="Glycosidases"/>
    <property type="match status" value="1"/>
</dbReference>
<dbReference type="Gene3D" id="3.90.400.10">
    <property type="entry name" value="Oligo-1,6-glucosidase, Domain 2"/>
    <property type="match status" value="1"/>
</dbReference>
<evidence type="ECO:0000256" key="2">
    <source>
        <dbReference type="SAM" id="MobiDB-lite"/>
    </source>
</evidence>
<sequence>MAEPGQGDGPWWRKAVIYEIYVRSFQDGNGDGVGDLAGVLSRVDYLAALGVDAVWLTPFYPSPMADFGYDVSDYRDVDPLFGTLADFDRLVAALGARGIRVIVDFVPNHTSDRHPWFVESRASRDSPRRDWYVWRDPAPDGGPPNNWRAQPDGPAWTFDAATGQYYLHSFLDRQPDLNWRNPAVRAAMFDALRFWLDRGVAGVRVDVLDRLLKDERFRDDPPNPDWREGDPDFMRLRTVHSADQPEILDLVADMRAVLAEYPGERVLIGEIYQPVETLVRFYGRALEAVHLPFNFNLMWLVWIPEGVRLLAERYEAGLPPGAWPSWVLGNHDQSRVASRFGERQARVAMLALLTLRGTPTIYQGDELGLADTPIPPGRERDPFARAGPAQGRDKVRTPMPWDGSRHAGFSAAEPWLPVGEANAARHALGQEAGPASFLSFTRAALALRRREKALALGDWRGISARDGVLVYERRLGGDVLLVALNMRGTPGRVRLDGPADMLLSTEGPAALRAAPADFELRPDEGVVLRPRAAGPG</sequence>
<keyword evidence="5" id="KW-1185">Reference proteome</keyword>
<comment type="caution">
    <text evidence="4">The sequence shown here is derived from an EMBL/GenBank/DDBJ whole genome shotgun (WGS) entry which is preliminary data.</text>
</comment>
<dbReference type="Pfam" id="PF00128">
    <property type="entry name" value="Alpha-amylase"/>
    <property type="match status" value="1"/>
</dbReference>
<dbReference type="PANTHER" id="PTHR10357">
    <property type="entry name" value="ALPHA-AMYLASE FAMILY MEMBER"/>
    <property type="match status" value="1"/>
</dbReference>
<organism evidence="4 5">
    <name type="scientific">Alsobacter ponti</name>
    <dbReference type="NCBI Taxonomy" id="2962936"/>
    <lineage>
        <taxon>Bacteria</taxon>
        <taxon>Pseudomonadati</taxon>
        <taxon>Pseudomonadota</taxon>
        <taxon>Alphaproteobacteria</taxon>
        <taxon>Hyphomicrobiales</taxon>
        <taxon>Alsobacteraceae</taxon>
        <taxon>Alsobacter</taxon>
    </lineage>
</organism>
<dbReference type="RefSeq" id="WP_254746315.1">
    <property type="nucleotide sequence ID" value="NZ_JANCLU010000031.1"/>
</dbReference>
<protein>
    <submittedName>
        <fullName evidence="4">Alpha-amylase family glycosyl hydrolase</fullName>
    </submittedName>
</protein>
<feature type="region of interest" description="Disordered" evidence="2">
    <location>
        <begin position="366"/>
        <end position="399"/>
    </location>
</feature>
<feature type="domain" description="Glycosyl hydrolase family 13 catalytic" evidence="3">
    <location>
        <begin position="19"/>
        <end position="396"/>
    </location>
</feature>
<dbReference type="SMART" id="SM00642">
    <property type="entry name" value="Aamy"/>
    <property type="match status" value="1"/>
</dbReference>
<dbReference type="SUPFAM" id="SSF51011">
    <property type="entry name" value="Glycosyl hydrolase domain"/>
    <property type="match status" value="1"/>
</dbReference>
<proteinExistence type="inferred from homology"/>
<dbReference type="InterPro" id="IPR006047">
    <property type="entry name" value="GH13_cat_dom"/>
</dbReference>
<dbReference type="InterPro" id="IPR045857">
    <property type="entry name" value="O16G_dom_2"/>
</dbReference>
<dbReference type="PANTHER" id="PTHR10357:SF179">
    <property type="entry name" value="NEUTRAL AND BASIC AMINO ACID TRANSPORT PROTEIN RBAT"/>
    <property type="match status" value="1"/>
</dbReference>
<evidence type="ECO:0000259" key="3">
    <source>
        <dbReference type="SMART" id="SM00642"/>
    </source>
</evidence>
<dbReference type="InterPro" id="IPR017853">
    <property type="entry name" value="GH"/>
</dbReference>
<dbReference type="SUPFAM" id="SSF51445">
    <property type="entry name" value="(Trans)glycosidases"/>
    <property type="match status" value="1"/>
</dbReference>
<comment type="similarity">
    <text evidence="1">Belongs to the glycosyl hydrolase 13 family.</text>
</comment>
<evidence type="ECO:0000256" key="1">
    <source>
        <dbReference type="ARBA" id="ARBA00008061"/>
    </source>
</evidence>
<evidence type="ECO:0000313" key="4">
    <source>
        <dbReference type="EMBL" id="MCP8940969.1"/>
    </source>
</evidence>
<gene>
    <name evidence="4" type="ORF">NK718_20790</name>
</gene>
<evidence type="ECO:0000313" key="5">
    <source>
        <dbReference type="Proteomes" id="UP001205890"/>
    </source>
</evidence>
<reference evidence="4 5" key="1">
    <citation type="submission" date="2022-07" db="EMBL/GenBank/DDBJ databases">
        <authorList>
            <person name="Li W.-J."/>
            <person name="Deng Q.-Q."/>
        </authorList>
    </citation>
    <scope>NUCLEOTIDE SEQUENCE [LARGE SCALE GENOMIC DNA]</scope>
    <source>
        <strain evidence="4 5">SYSU M60028</strain>
    </source>
</reference>